<reference evidence="1" key="1">
    <citation type="submission" date="2021-02" db="EMBL/GenBank/DDBJ databases">
        <authorList>
            <person name="Nowell W R."/>
        </authorList>
    </citation>
    <scope>NUCLEOTIDE SEQUENCE</scope>
</reference>
<dbReference type="Proteomes" id="UP000663889">
    <property type="component" value="Unassembled WGS sequence"/>
</dbReference>
<comment type="caution">
    <text evidence="1">The sequence shown here is derived from an EMBL/GenBank/DDBJ whole genome shotgun (WGS) entry which is preliminary data.</text>
</comment>
<feature type="non-terminal residue" evidence="1">
    <location>
        <position position="1"/>
    </location>
</feature>
<name>A0A814HS57_9BILA</name>
<evidence type="ECO:0000313" key="2">
    <source>
        <dbReference type="Proteomes" id="UP000663889"/>
    </source>
</evidence>
<protein>
    <submittedName>
        <fullName evidence="1">Uncharacterized protein</fullName>
    </submittedName>
</protein>
<organism evidence="1 2">
    <name type="scientific">Rotaria sordida</name>
    <dbReference type="NCBI Taxonomy" id="392033"/>
    <lineage>
        <taxon>Eukaryota</taxon>
        <taxon>Metazoa</taxon>
        <taxon>Spiralia</taxon>
        <taxon>Gnathifera</taxon>
        <taxon>Rotifera</taxon>
        <taxon>Eurotatoria</taxon>
        <taxon>Bdelloidea</taxon>
        <taxon>Philodinida</taxon>
        <taxon>Philodinidae</taxon>
        <taxon>Rotaria</taxon>
    </lineage>
</organism>
<accession>A0A814HS57</accession>
<gene>
    <name evidence="1" type="ORF">SEV965_LOCUS11373</name>
</gene>
<dbReference type="AlphaFoldDB" id="A0A814HS57"/>
<dbReference type="EMBL" id="CAJNOU010000488">
    <property type="protein sequence ID" value="CAF1012550.1"/>
    <property type="molecule type" value="Genomic_DNA"/>
</dbReference>
<sequence>IENVIRTVNFANPLVYPLYENFLNSSYIYKSPLILSSTKKTISISLYTIIQNLSIALLGITLDDFEYEDKYLSFTSEQCYHIRLIIRHLTYLFKQYNYTLEYPLNNLDKQIVVQLMNLIILNKKTYDILKSLLSLYIKYVHGFSEMKIKQLLYDLLINFSFELYSIETIKYFIELNRLQSKFILIEKKNSQDDLWLNIEQIRLITHKLYSNNIHNEIFLPFINSDCHEERSINDILTYLDNKIECEQEQIIDVQDMKTKLSL</sequence>
<proteinExistence type="predicted"/>
<evidence type="ECO:0000313" key="1">
    <source>
        <dbReference type="EMBL" id="CAF1012550.1"/>
    </source>
</evidence>